<dbReference type="Gene3D" id="1.10.10.10">
    <property type="entry name" value="Winged helix-like DNA-binding domain superfamily/Winged helix DNA-binding domain"/>
    <property type="match status" value="1"/>
</dbReference>
<dbReference type="GO" id="GO:0003908">
    <property type="term" value="F:methylated-DNA-[protein]-cysteine S-methyltransferase activity"/>
    <property type="evidence" value="ECO:0007669"/>
    <property type="project" value="UniProtKB-EC"/>
</dbReference>
<evidence type="ECO:0000259" key="9">
    <source>
        <dbReference type="Pfam" id="PF01035"/>
    </source>
</evidence>
<proteinExistence type="inferred from homology"/>
<evidence type="ECO:0000256" key="1">
    <source>
        <dbReference type="ARBA" id="ARBA00001286"/>
    </source>
</evidence>
<dbReference type="NCBIfam" id="TIGR00589">
    <property type="entry name" value="ogt"/>
    <property type="match status" value="1"/>
</dbReference>
<evidence type="ECO:0000313" key="10">
    <source>
        <dbReference type="EMBL" id="ANP47914.1"/>
    </source>
</evidence>
<dbReference type="STRING" id="1759059.ATE48_02520"/>
<dbReference type="InParanoid" id="A0A1B1AMY1"/>
<accession>A0A1B1AMY1</accession>
<dbReference type="AlphaFoldDB" id="A0A1B1AMY1"/>
<comment type="catalytic activity">
    <reaction evidence="8">
        <text>a 6-O-methyl-2'-deoxyguanosine in DNA + L-cysteinyl-[protein] = S-methyl-L-cysteinyl-[protein] + a 2'-deoxyguanosine in DNA</text>
        <dbReference type="Rhea" id="RHEA:24000"/>
        <dbReference type="Rhea" id="RHEA-COMP:10131"/>
        <dbReference type="Rhea" id="RHEA-COMP:10132"/>
        <dbReference type="Rhea" id="RHEA-COMP:11367"/>
        <dbReference type="Rhea" id="RHEA-COMP:11368"/>
        <dbReference type="ChEBI" id="CHEBI:29950"/>
        <dbReference type="ChEBI" id="CHEBI:82612"/>
        <dbReference type="ChEBI" id="CHEBI:85445"/>
        <dbReference type="ChEBI" id="CHEBI:85448"/>
        <dbReference type="EC" id="2.1.1.63"/>
    </reaction>
</comment>
<dbReference type="SUPFAM" id="SSF53155">
    <property type="entry name" value="Methylated DNA-protein cysteine methyltransferase domain"/>
    <property type="match status" value="1"/>
</dbReference>
<dbReference type="InterPro" id="IPR036631">
    <property type="entry name" value="MGMT_N_sf"/>
</dbReference>
<dbReference type="GO" id="GO:0006281">
    <property type="term" value="P:DNA repair"/>
    <property type="evidence" value="ECO:0007669"/>
    <property type="project" value="UniProtKB-KW"/>
</dbReference>
<dbReference type="Gene3D" id="3.30.160.70">
    <property type="entry name" value="Methylated DNA-protein cysteine methyltransferase domain"/>
    <property type="match status" value="1"/>
</dbReference>
<dbReference type="InterPro" id="IPR001497">
    <property type="entry name" value="MethylDNA_cys_MeTrfase_AS"/>
</dbReference>
<dbReference type="PANTHER" id="PTHR10815">
    <property type="entry name" value="METHYLATED-DNA--PROTEIN-CYSTEINE METHYLTRANSFERASE"/>
    <property type="match status" value="1"/>
</dbReference>
<dbReference type="Proteomes" id="UP000092498">
    <property type="component" value="Chromosome"/>
</dbReference>
<keyword evidence="11" id="KW-1185">Reference proteome</keyword>
<dbReference type="CDD" id="cd06445">
    <property type="entry name" value="ATase"/>
    <property type="match status" value="1"/>
</dbReference>
<dbReference type="SUPFAM" id="SSF46767">
    <property type="entry name" value="Methylated DNA-protein cysteine methyltransferase, C-terminal domain"/>
    <property type="match status" value="1"/>
</dbReference>
<evidence type="ECO:0000256" key="4">
    <source>
        <dbReference type="ARBA" id="ARBA00022603"/>
    </source>
</evidence>
<dbReference type="EC" id="2.1.1.63" evidence="3"/>
<reference evidence="10 11" key="1">
    <citation type="submission" date="2015-11" db="EMBL/GenBank/DDBJ databases">
        <title>Whole-Genome Sequence of Candidatus Oderbacter manganicum from the National Park Lower Oder Valley, Germany.</title>
        <authorList>
            <person name="Braun B."/>
            <person name="Liere K."/>
            <person name="Szewzyk U."/>
        </authorList>
    </citation>
    <scope>NUCLEOTIDE SEQUENCE [LARGE SCALE GENOMIC DNA]</scope>
    <source>
        <strain evidence="10 11">OTSz_A_272</strain>
    </source>
</reference>
<dbReference type="KEGG" id="cbot:ATE48_02520"/>
<dbReference type="InterPro" id="IPR036217">
    <property type="entry name" value="MethylDNA_cys_MeTrfase_DNAb"/>
</dbReference>
<dbReference type="PROSITE" id="PS00374">
    <property type="entry name" value="MGMT"/>
    <property type="match status" value="1"/>
</dbReference>
<dbReference type="InterPro" id="IPR014048">
    <property type="entry name" value="MethylDNA_cys_MeTrfase_DNA-bd"/>
</dbReference>
<evidence type="ECO:0000256" key="6">
    <source>
        <dbReference type="ARBA" id="ARBA00022763"/>
    </source>
</evidence>
<keyword evidence="6" id="KW-0227">DNA damage</keyword>
<dbReference type="PANTHER" id="PTHR10815:SF5">
    <property type="entry name" value="METHYLATED-DNA--PROTEIN-CYSTEINE METHYLTRANSFERASE"/>
    <property type="match status" value="1"/>
</dbReference>
<organism evidence="10 11">
    <name type="scientific">Candidatus Viadribacter manganicus</name>
    <dbReference type="NCBI Taxonomy" id="1759059"/>
    <lineage>
        <taxon>Bacteria</taxon>
        <taxon>Pseudomonadati</taxon>
        <taxon>Pseudomonadota</taxon>
        <taxon>Alphaproteobacteria</taxon>
        <taxon>Hyphomonadales</taxon>
        <taxon>Hyphomonadaceae</taxon>
        <taxon>Candidatus Viadribacter</taxon>
    </lineage>
</organism>
<evidence type="ECO:0000313" key="11">
    <source>
        <dbReference type="Proteomes" id="UP000092498"/>
    </source>
</evidence>
<dbReference type="EMBL" id="CP013244">
    <property type="protein sequence ID" value="ANP47914.1"/>
    <property type="molecule type" value="Genomic_DNA"/>
</dbReference>
<dbReference type="FunFam" id="1.10.10.10:FF:000214">
    <property type="entry name" value="Methylated-DNA--protein-cysteine methyltransferase"/>
    <property type="match status" value="1"/>
</dbReference>
<protein>
    <recommendedName>
        <fullName evidence="3">methylated-DNA--[protein]-cysteine S-methyltransferase</fullName>
        <ecNumber evidence="3">2.1.1.63</ecNumber>
    </recommendedName>
</protein>
<evidence type="ECO:0000256" key="3">
    <source>
        <dbReference type="ARBA" id="ARBA00011918"/>
    </source>
</evidence>
<sequence length="182" mass="19878">MQMFAYALFETAIGRCALAWGPRGVIGVQLPERSPEATRIRLMRLCPNAEELDPPKQIARAIEDISALLRGEKKSLRAVQLDLSRVPAFNARVYETTRAIPPGATRTYGEIARAIGQPDGARAVGQALGRNPFAIVVPCHRVVGADDKLVGFSANGGIKTKLKMLKIEGWRENEPSLFDELA</sequence>
<dbReference type="InterPro" id="IPR036388">
    <property type="entry name" value="WH-like_DNA-bd_sf"/>
</dbReference>
<keyword evidence="4 10" id="KW-0489">Methyltransferase</keyword>
<evidence type="ECO:0000256" key="2">
    <source>
        <dbReference type="ARBA" id="ARBA00008711"/>
    </source>
</evidence>
<keyword evidence="7" id="KW-0234">DNA repair</keyword>
<evidence type="ECO:0000256" key="7">
    <source>
        <dbReference type="ARBA" id="ARBA00023204"/>
    </source>
</evidence>
<evidence type="ECO:0000256" key="5">
    <source>
        <dbReference type="ARBA" id="ARBA00022679"/>
    </source>
</evidence>
<evidence type="ECO:0000256" key="8">
    <source>
        <dbReference type="ARBA" id="ARBA00049348"/>
    </source>
</evidence>
<dbReference type="Pfam" id="PF01035">
    <property type="entry name" value="DNA_binding_1"/>
    <property type="match status" value="1"/>
</dbReference>
<feature type="domain" description="Methylated-DNA-[protein]-cysteine S-methyltransferase DNA binding" evidence="9">
    <location>
        <begin position="89"/>
        <end position="169"/>
    </location>
</feature>
<dbReference type="OrthoDB" id="9802228at2"/>
<comment type="similarity">
    <text evidence="2">Belongs to the MGMT family.</text>
</comment>
<name>A0A1B1AMY1_9PROT</name>
<dbReference type="GO" id="GO:0032259">
    <property type="term" value="P:methylation"/>
    <property type="evidence" value="ECO:0007669"/>
    <property type="project" value="UniProtKB-KW"/>
</dbReference>
<comment type="catalytic activity">
    <reaction evidence="1">
        <text>a 4-O-methyl-thymidine in DNA + L-cysteinyl-[protein] = a thymidine in DNA + S-methyl-L-cysteinyl-[protein]</text>
        <dbReference type="Rhea" id="RHEA:53428"/>
        <dbReference type="Rhea" id="RHEA-COMP:10131"/>
        <dbReference type="Rhea" id="RHEA-COMP:10132"/>
        <dbReference type="Rhea" id="RHEA-COMP:13555"/>
        <dbReference type="Rhea" id="RHEA-COMP:13556"/>
        <dbReference type="ChEBI" id="CHEBI:29950"/>
        <dbReference type="ChEBI" id="CHEBI:82612"/>
        <dbReference type="ChEBI" id="CHEBI:137386"/>
        <dbReference type="ChEBI" id="CHEBI:137387"/>
        <dbReference type="EC" id="2.1.1.63"/>
    </reaction>
</comment>
<gene>
    <name evidence="10" type="ORF">ATE48_02520</name>
</gene>
<keyword evidence="5 10" id="KW-0808">Transferase</keyword>